<organism evidence="2 3">
    <name type="scientific">Dyadobacter flavalbus</name>
    <dbReference type="NCBI Taxonomy" id="2579942"/>
    <lineage>
        <taxon>Bacteria</taxon>
        <taxon>Pseudomonadati</taxon>
        <taxon>Bacteroidota</taxon>
        <taxon>Cytophagia</taxon>
        <taxon>Cytophagales</taxon>
        <taxon>Spirosomataceae</taxon>
        <taxon>Dyadobacter</taxon>
    </lineage>
</organism>
<name>A0A5M8QTF6_9BACT</name>
<dbReference type="RefSeq" id="WP_139012669.1">
    <property type="nucleotide sequence ID" value="NZ_VBSN01000038.1"/>
</dbReference>
<comment type="caution">
    <text evidence="2">The sequence shown here is derived from an EMBL/GenBank/DDBJ whole genome shotgun (WGS) entry which is preliminary data.</text>
</comment>
<dbReference type="Proteomes" id="UP000323994">
    <property type="component" value="Unassembled WGS sequence"/>
</dbReference>
<accession>A0A5M8QTF6</accession>
<reference evidence="2 3" key="1">
    <citation type="submission" date="2019-05" db="EMBL/GenBank/DDBJ databases">
        <authorList>
            <person name="Qu J.-H."/>
        </authorList>
    </citation>
    <scope>NUCLEOTIDE SEQUENCE [LARGE SCALE GENOMIC DNA]</scope>
    <source>
        <strain evidence="2 3">NS28</strain>
    </source>
</reference>
<evidence type="ECO:0000256" key="1">
    <source>
        <dbReference type="SAM" id="MobiDB-lite"/>
    </source>
</evidence>
<protein>
    <submittedName>
        <fullName evidence="2">Uncharacterized protein</fullName>
    </submittedName>
</protein>
<dbReference type="EMBL" id="VBSN01000038">
    <property type="protein sequence ID" value="KAA6439419.1"/>
    <property type="molecule type" value="Genomic_DNA"/>
</dbReference>
<dbReference type="AlphaFoldDB" id="A0A5M8QTF6"/>
<gene>
    <name evidence="2" type="ORF">FEM33_14265</name>
</gene>
<evidence type="ECO:0000313" key="2">
    <source>
        <dbReference type="EMBL" id="KAA6439419.1"/>
    </source>
</evidence>
<proteinExistence type="predicted"/>
<keyword evidence="3" id="KW-1185">Reference proteome</keyword>
<feature type="region of interest" description="Disordered" evidence="1">
    <location>
        <begin position="1"/>
        <end position="21"/>
    </location>
</feature>
<evidence type="ECO:0000313" key="3">
    <source>
        <dbReference type="Proteomes" id="UP000323994"/>
    </source>
</evidence>
<sequence length="70" mass="7881">MKAPAEPPFSSKATSPEFKTIKQRHCYKQEGPARPAMWLLRSRLFIENSRKVVHKKAPAEPPFSSKATSA</sequence>